<sequence>MRDRAIERHIVCEACTASIDLTVLAADRAAFEIHATEELLVDYGWLPTSRGAYCPEHAARLRGIGT</sequence>
<comment type="caution">
    <text evidence="1">The sequence shown here is derived from an EMBL/GenBank/DDBJ whole genome shotgun (WGS) entry which is preliminary data.</text>
</comment>
<evidence type="ECO:0000313" key="2">
    <source>
        <dbReference type="Proteomes" id="UP000708347"/>
    </source>
</evidence>
<evidence type="ECO:0000313" key="1">
    <source>
        <dbReference type="EMBL" id="NTY59688.1"/>
    </source>
</evidence>
<dbReference type="RefSeq" id="WP_174397533.1">
    <property type="nucleotide sequence ID" value="NZ_VBSB01000005.1"/>
</dbReference>
<dbReference type="EMBL" id="VBSB01000005">
    <property type="protein sequence ID" value="NTY59688.1"/>
    <property type="molecule type" value="Genomic_DNA"/>
</dbReference>
<evidence type="ECO:0008006" key="3">
    <source>
        <dbReference type="Google" id="ProtNLM"/>
    </source>
</evidence>
<gene>
    <name evidence="1" type="ORF">FEG63_08995</name>
</gene>
<proteinExistence type="predicted"/>
<organism evidence="1 2">
    <name type="scientific">Mycolicibacterium sphagni</name>
    <dbReference type="NCBI Taxonomy" id="1786"/>
    <lineage>
        <taxon>Bacteria</taxon>
        <taxon>Bacillati</taxon>
        <taxon>Actinomycetota</taxon>
        <taxon>Actinomycetes</taxon>
        <taxon>Mycobacteriales</taxon>
        <taxon>Mycobacteriaceae</taxon>
        <taxon>Mycolicibacterium</taxon>
    </lineage>
</organism>
<keyword evidence="2" id="KW-1185">Reference proteome</keyword>
<name>A0ABX2JSX5_9MYCO</name>
<dbReference type="Proteomes" id="UP000708347">
    <property type="component" value="Unassembled WGS sequence"/>
</dbReference>
<accession>A0ABX2JSX5</accession>
<reference evidence="1 2" key="1">
    <citation type="submission" date="2019-05" db="EMBL/GenBank/DDBJ databases">
        <title>Mycolicibacterium sphagni ENV482 genome assembly.</title>
        <authorList>
            <person name="Chen W."/>
            <person name="Faulkner N.W."/>
            <person name="Hyman M.R."/>
        </authorList>
    </citation>
    <scope>NUCLEOTIDE SEQUENCE [LARGE SCALE GENOMIC DNA]</scope>
    <source>
        <strain evidence="1 2">ENV482</strain>
    </source>
</reference>
<protein>
    <recommendedName>
        <fullName evidence="3">Ferredoxin</fullName>
    </recommendedName>
</protein>